<feature type="signal peptide" evidence="5">
    <location>
        <begin position="1"/>
        <end position="24"/>
    </location>
</feature>
<organism evidence="7 8">
    <name type="scientific">Sphingobium nicotianae</name>
    <dbReference type="NCBI Taxonomy" id="2782607"/>
    <lineage>
        <taxon>Bacteria</taxon>
        <taxon>Pseudomonadati</taxon>
        <taxon>Pseudomonadota</taxon>
        <taxon>Alphaproteobacteria</taxon>
        <taxon>Sphingomonadales</taxon>
        <taxon>Sphingomonadaceae</taxon>
        <taxon>Sphingobium</taxon>
    </lineage>
</organism>
<comment type="similarity">
    <text evidence="2">Belongs to the rickettsiale 17 kDa surface antigen family.</text>
</comment>
<keyword evidence="8" id="KW-1185">Reference proteome</keyword>
<dbReference type="GO" id="GO:0009279">
    <property type="term" value="C:cell outer membrane"/>
    <property type="evidence" value="ECO:0007669"/>
    <property type="project" value="UniProtKB-SubCell"/>
</dbReference>
<feature type="domain" description="Glycine zipper 2TM" evidence="6">
    <location>
        <begin position="84"/>
        <end position="123"/>
    </location>
</feature>
<protein>
    <recommendedName>
        <fullName evidence="3">17 kDa surface antigen</fullName>
    </recommendedName>
</protein>
<dbReference type="InterPro" id="IPR008816">
    <property type="entry name" value="Gly_zipper_2TM_dom"/>
</dbReference>
<name>A0A9X1D9P5_9SPHN</name>
<evidence type="ECO:0000256" key="2">
    <source>
        <dbReference type="ARBA" id="ARBA00008681"/>
    </source>
</evidence>
<gene>
    <name evidence="7" type="ORF">KK488_03205</name>
</gene>
<dbReference type="RefSeq" id="WP_214621700.1">
    <property type="nucleotide sequence ID" value="NZ_JAHGAW010000002.1"/>
</dbReference>
<reference evidence="7" key="1">
    <citation type="submission" date="2021-05" db="EMBL/GenBank/DDBJ databases">
        <title>Genome of Sphingobium sp. strain.</title>
        <authorList>
            <person name="Fan R."/>
        </authorList>
    </citation>
    <scope>NUCLEOTIDE SEQUENCE</scope>
    <source>
        <strain evidence="7">H33</strain>
    </source>
</reference>
<keyword evidence="4" id="KW-0449">Lipoprotein</keyword>
<keyword evidence="5" id="KW-0732">Signal</keyword>
<dbReference type="EMBL" id="JAHGAW010000002">
    <property type="protein sequence ID" value="MBT2185946.1"/>
    <property type="molecule type" value="Genomic_DNA"/>
</dbReference>
<proteinExistence type="inferred from homology"/>
<dbReference type="AlphaFoldDB" id="A0A9X1D9P5"/>
<comment type="caution">
    <text evidence="7">The sequence shown here is derived from an EMBL/GenBank/DDBJ whole genome shotgun (WGS) entry which is preliminary data.</text>
</comment>
<sequence>MKTIAFPRAALLGLATLASLPIAACSDTGYGGDRPGYASDRDGYYGRHHRRWRQGDEYVLSRNDTVYRDENDNYYCQKPDGTRGAIIGGVAGGVLGNVIAPRGSKTLGTIIGAAGGAIAGTAIDKGEVRCR</sequence>
<evidence type="ECO:0000256" key="1">
    <source>
        <dbReference type="ARBA" id="ARBA00004459"/>
    </source>
</evidence>
<comment type="subcellular location">
    <subcellularLocation>
        <location evidence="1">Cell outer membrane</location>
        <topology evidence="1">Lipid-anchor</topology>
    </subcellularLocation>
</comment>
<evidence type="ECO:0000259" key="6">
    <source>
        <dbReference type="Pfam" id="PF05433"/>
    </source>
</evidence>
<feature type="chain" id="PRO_5040923032" description="17 kDa surface antigen" evidence="5">
    <location>
        <begin position="25"/>
        <end position="131"/>
    </location>
</feature>
<evidence type="ECO:0000256" key="3">
    <source>
        <dbReference type="ARBA" id="ARBA00015281"/>
    </source>
</evidence>
<dbReference type="Proteomes" id="UP001138757">
    <property type="component" value="Unassembled WGS sequence"/>
</dbReference>
<evidence type="ECO:0000313" key="8">
    <source>
        <dbReference type="Proteomes" id="UP001138757"/>
    </source>
</evidence>
<evidence type="ECO:0000256" key="4">
    <source>
        <dbReference type="ARBA" id="ARBA00023288"/>
    </source>
</evidence>
<evidence type="ECO:0000256" key="5">
    <source>
        <dbReference type="SAM" id="SignalP"/>
    </source>
</evidence>
<evidence type="ECO:0000313" key="7">
    <source>
        <dbReference type="EMBL" id="MBT2185946.1"/>
    </source>
</evidence>
<accession>A0A9X1D9P5</accession>
<dbReference type="Pfam" id="PF05433">
    <property type="entry name" value="Rick_17kDa_Anti"/>
    <property type="match status" value="1"/>
</dbReference>